<dbReference type="EMBL" id="BARU01007996">
    <property type="protein sequence ID" value="GAH35364.1"/>
    <property type="molecule type" value="Genomic_DNA"/>
</dbReference>
<protein>
    <submittedName>
        <fullName evidence="1">Uncharacterized protein</fullName>
    </submittedName>
</protein>
<evidence type="ECO:0000313" key="1">
    <source>
        <dbReference type="EMBL" id="GAH35364.1"/>
    </source>
</evidence>
<name>X1G191_9ZZZZ</name>
<evidence type="ECO:0000313" key="2">
    <source>
        <dbReference type="EMBL" id="GAI01643.1"/>
    </source>
</evidence>
<gene>
    <name evidence="1" type="ORF">S03H2_15716</name>
    <name evidence="2" type="ORF">S06H3_05303</name>
</gene>
<dbReference type="AlphaFoldDB" id="X1G191"/>
<proteinExistence type="predicted"/>
<dbReference type="EMBL" id="BARV01001951">
    <property type="protein sequence ID" value="GAI01643.1"/>
    <property type="molecule type" value="Genomic_DNA"/>
</dbReference>
<sequence length="61" mass="6757">MLLPNERTCWIPIVVDIAELSTPLGIPSILGNDVMQFGVTTLAATNYTVKIELWLHHPVIT</sequence>
<accession>X1G191</accession>
<comment type="caution">
    <text evidence="1">The sequence shown here is derived from an EMBL/GenBank/DDBJ whole genome shotgun (WGS) entry which is preliminary data.</text>
</comment>
<reference evidence="1" key="1">
    <citation type="journal article" date="2014" name="Front. Microbiol.">
        <title>High frequency of phylogenetically diverse reductive dehalogenase-homologous genes in deep subseafloor sedimentary metagenomes.</title>
        <authorList>
            <person name="Kawai M."/>
            <person name="Futagami T."/>
            <person name="Toyoda A."/>
            <person name="Takaki Y."/>
            <person name="Nishi S."/>
            <person name="Hori S."/>
            <person name="Arai W."/>
            <person name="Tsubouchi T."/>
            <person name="Morono Y."/>
            <person name="Uchiyama I."/>
            <person name="Ito T."/>
            <person name="Fujiyama A."/>
            <person name="Inagaki F."/>
            <person name="Takami H."/>
        </authorList>
    </citation>
    <scope>NUCLEOTIDE SEQUENCE</scope>
    <source>
        <strain evidence="1">Expedition CK06-06</strain>
    </source>
</reference>
<organism evidence="1">
    <name type="scientific">marine sediment metagenome</name>
    <dbReference type="NCBI Taxonomy" id="412755"/>
    <lineage>
        <taxon>unclassified sequences</taxon>
        <taxon>metagenomes</taxon>
        <taxon>ecological metagenomes</taxon>
    </lineage>
</organism>